<comment type="caution">
    <text evidence="3">The sequence shown here is derived from an EMBL/GenBank/DDBJ whole genome shotgun (WGS) entry which is preliminary data.</text>
</comment>
<dbReference type="RefSeq" id="WP_142898581.1">
    <property type="nucleotide sequence ID" value="NZ_ML660059.1"/>
</dbReference>
<proteinExistence type="predicted"/>
<reference evidence="3 4" key="1">
    <citation type="submission" date="2019-06" db="EMBL/GenBank/DDBJ databases">
        <title>Whole genome sequence for Rhodospirillaceae sp. R148.</title>
        <authorList>
            <person name="Wang G."/>
        </authorList>
    </citation>
    <scope>NUCLEOTIDE SEQUENCE [LARGE SCALE GENOMIC DNA]</scope>
    <source>
        <strain evidence="3 4">R148</strain>
    </source>
</reference>
<feature type="region of interest" description="Disordered" evidence="1">
    <location>
        <begin position="1"/>
        <end position="24"/>
    </location>
</feature>
<dbReference type="OrthoDB" id="7366734at2"/>
<keyword evidence="2" id="KW-0472">Membrane</keyword>
<keyword evidence="4" id="KW-1185">Reference proteome</keyword>
<accession>A0A545TGJ4</accession>
<gene>
    <name evidence="3" type="ORF">FKG95_22065</name>
</gene>
<feature type="compositionally biased region" description="Polar residues" evidence="1">
    <location>
        <begin position="1"/>
        <end position="11"/>
    </location>
</feature>
<evidence type="ECO:0000256" key="2">
    <source>
        <dbReference type="SAM" id="Phobius"/>
    </source>
</evidence>
<dbReference type="AlphaFoldDB" id="A0A545TGJ4"/>
<feature type="transmembrane region" description="Helical" evidence="2">
    <location>
        <begin position="112"/>
        <end position="133"/>
    </location>
</feature>
<organism evidence="3 4">
    <name type="scientific">Denitrobaculum tricleocarpae</name>
    <dbReference type="NCBI Taxonomy" id="2591009"/>
    <lineage>
        <taxon>Bacteria</taxon>
        <taxon>Pseudomonadati</taxon>
        <taxon>Pseudomonadota</taxon>
        <taxon>Alphaproteobacteria</taxon>
        <taxon>Rhodospirillales</taxon>
        <taxon>Rhodospirillaceae</taxon>
        <taxon>Denitrobaculum</taxon>
    </lineage>
</organism>
<evidence type="ECO:0000313" key="3">
    <source>
        <dbReference type="EMBL" id="TQV76318.1"/>
    </source>
</evidence>
<keyword evidence="2" id="KW-1133">Transmembrane helix</keyword>
<evidence type="ECO:0000313" key="4">
    <source>
        <dbReference type="Proteomes" id="UP000315252"/>
    </source>
</evidence>
<dbReference type="Proteomes" id="UP000315252">
    <property type="component" value="Unassembled WGS sequence"/>
</dbReference>
<dbReference type="EMBL" id="VHSH01000008">
    <property type="protein sequence ID" value="TQV76318.1"/>
    <property type="molecule type" value="Genomic_DNA"/>
</dbReference>
<evidence type="ECO:0000256" key="1">
    <source>
        <dbReference type="SAM" id="MobiDB-lite"/>
    </source>
</evidence>
<name>A0A545TGJ4_9PROT</name>
<protein>
    <submittedName>
        <fullName evidence="3">Uncharacterized protein</fullName>
    </submittedName>
</protein>
<keyword evidence="2" id="KW-0812">Transmembrane</keyword>
<sequence>MQASTAAQAVNTARDYKRKADSSPNNDNAEFFLSHYFRRIDPKVADSFTDEQRAAIKTMFSNRDVATHHSLEVRRTLSFGRKRFYLIFLLGRERRAYERNGRSRSISQRLNLFFYLAVTTAWLVPGFLLAKAIG</sequence>